<dbReference type="EMBL" id="QUSY01001858">
    <property type="protein sequence ID" value="RHY23337.1"/>
    <property type="molecule type" value="Genomic_DNA"/>
</dbReference>
<proteinExistence type="predicted"/>
<dbReference type="Pfam" id="PF04488">
    <property type="entry name" value="Gly_transf_sug"/>
    <property type="match status" value="2"/>
</dbReference>
<keyword evidence="5" id="KW-1185">Reference proteome</keyword>
<dbReference type="GO" id="GO:0051999">
    <property type="term" value="P:mannosyl-inositol phosphorylceramide biosynthetic process"/>
    <property type="evidence" value="ECO:0007669"/>
    <property type="project" value="TreeGrafter"/>
</dbReference>
<dbReference type="GO" id="GO:0016020">
    <property type="term" value="C:membrane"/>
    <property type="evidence" value="ECO:0007669"/>
    <property type="project" value="GOC"/>
</dbReference>
<evidence type="ECO:0000256" key="1">
    <source>
        <dbReference type="ARBA" id="ARBA00022679"/>
    </source>
</evidence>
<feature type="signal peptide" evidence="3">
    <location>
        <begin position="1"/>
        <end position="22"/>
    </location>
</feature>
<feature type="region of interest" description="Disordered" evidence="2">
    <location>
        <begin position="72"/>
        <end position="137"/>
    </location>
</feature>
<evidence type="ECO:0000313" key="4">
    <source>
        <dbReference type="EMBL" id="RHY23337.1"/>
    </source>
</evidence>
<feature type="compositionally biased region" description="Polar residues" evidence="2">
    <location>
        <begin position="24"/>
        <end position="37"/>
    </location>
</feature>
<feature type="compositionally biased region" description="Polar residues" evidence="2">
    <location>
        <begin position="75"/>
        <end position="85"/>
    </location>
</feature>
<evidence type="ECO:0000256" key="2">
    <source>
        <dbReference type="SAM" id="MobiDB-lite"/>
    </source>
</evidence>
<evidence type="ECO:0008006" key="6">
    <source>
        <dbReference type="Google" id="ProtNLM"/>
    </source>
</evidence>
<protein>
    <recommendedName>
        <fullName evidence="6">Alpha 1,4-glycosyltransferase domain-containing protein</fullName>
    </recommendedName>
</protein>
<gene>
    <name evidence="4" type="ORF">DYB32_009229</name>
</gene>
<name>A0A3R7A387_9STRA</name>
<dbReference type="InterPro" id="IPR007577">
    <property type="entry name" value="GlycoTrfase_DXD_sugar-bd_CS"/>
</dbReference>
<dbReference type="AlphaFoldDB" id="A0A3R7A387"/>
<dbReference type="VEuPathDB" id="FungiDB:H310_11776"/>
<comment type="caution">
    <text evidence="4">The sequence shown here is derived from an EMBL/GenBank/DDBJ whole genome shotgun (WGS) entry which is preliminary data.</text>
</comment>
<feature type="region of interest" description="Disordered" evidence="2">
    <location>
        <begin position="24"/>
        <end position="53"/>
    </location>
</feature>
<sequence length="754" mass="85113">MVVGIGLYSMVWLAVVSRFVDSSTPRTSLASTDTTPFVLQRTPPHLNTSPTPPSLIRAIPDDQAMHDARGFGLATKSSPTSNPNLSLVDGVKASRTNDKEDPKPFLLDGDDDGLHSVVAPDTTNTPQPPRDSPSTPAQRIPKIIHQSWKSADHIPSKFVQWMQSWRTHHPTWTYVFWDDSDNLDLFEAHYSKYAPVARRVSKIQLADMSRYALLHRYGGLYVDGDFEALQPMDDLTDLPLFLSFEPLVHSVLLEGASAPVLCNAILASMAGHPFWLEVLDNILDAFNSPGGARQDPVSLTGPRMVQHTMSQHAKAASAATTTSGIILLDEEYFYPEVAYWNLDNLSRKCTHVKSHPPIVQEACAWLNEYPTGRYTNKTHAVHHWQCTWCRGDDTTSYVSLHDIFPNQDTRRPHQMHVPRPRRFYTLAVVGIVGCCLVWLHVLGLQFGSRLPSSESIGIRVSVDDMVTLGANSTGPTSPPRSIPTLIHQSWKSANHIPRKFVPWMQSWRVRNPTWNYMFWDDTDNLNLFETRYAKYAAVARQVGKIHLADMSRYALLHLYGGVYADGDFESLKSFDDLVDLDLFLSYEPLTHSVLLEGATTPVLCNAILASAPGHPFWLDVLDNILDAFNAGGDSTDPVSLTGPRMVHRTVMAYNSKDHVRRITLLDEEYFYPEVAYWNIENLHRRCVNATDLRLQLPIVQQACAWLTAYPTGRYTNNTHAVHRWQCTWCRGENSWFYVTLDEIFPDQVVLRPKL</sequence>
<feature type="chain" id="PRO_5018760828" description="Alpha 1,4-glycosyltransferase domain-containing protein" evidence="3">
    <location>
        <begin position="23"/>
        <end position="754"/>
    </location>
</feature>
<dbReference type="GO" id="GO:0000030">
    <property type="term" value="F:mannosyltransferase activity"/>
    <property type="evidence" value="ECO:0007669"/>
    <property type="project" value="TreeGrafter"/>
</dbReference>
<keyword evidence="1" id="KW-0808">Transferase</keyword>
<evidence type="ECO:0000256" key="3">
    <source>
        <dbReference type="SAM" id="SignalP"/>
    </source>
</evidence>
<evidence type="ECO:0000313" key="5">
    <source>
        <dbReference type="Proteomes" id="UP000285060"/>
    </source>
</evidence>
<reference evidence="4 5" key="1">
    <citation type="submission" date="2018-08" db="EMBL/GenBank/DDBJ databases">
        <title>Aphanomyces genome sequencing and annotation.</title>
        <authorList>
            <person name="Minardi D."/>
            <person name="Oidtmann B."/>
            <person name="Van Der Giezen M."/>
            <person name="Studholme D.J."/>
        </authorList>
    </citation>
    <scope>NUCLEOTIDE SEQUENCE [LARGE SCALE GENOMIC DNA]</scope>
    <source>
        <strain evidence="4 5">NJM0002</strain>
    </source>
</reference>
<dbReference type="InterPro" id="IPR051706">
    <property type="entry name" value="Glycosyltransferase_domain"/>
</dbReference>
<dbReference type="InterPro" id="IPR029044">
    <property type="entry name" value="Nucleotide-diphossugar_trans"/>
</dbReference>
<dbReference type="PANTHER" id="PTHR32385">
    <property type="entry name" value="MANNOSYL PHOSPHORYLINOSITOL CERAMIDE SYNTHASE"/>
    <property type="match status" value="1"/>
</dbReference>
<dbReference type="Gene3D" id="3.90.550.20">
    <property type="match status" value="2"/>
</dbReference>
<organism evidence="4 5">
    <name type="scientific">Aphanomyces invadans</name>
    <dbReference type="NCBI Taxonomy" id="157072"/>
    <lineage>
        <taxon>Eukaryota</taxon>
        <taxon>Sar</taxon>
        <taxon>Stramenopiles</taxon>
        <taxon>Oomycota</taxon>
        <taxon>Saprolegniomycetes</taxon>
        <taxon>Saprolegniales</taxon>
        <taxon>Verrucalvaceae</taxon>
        <taxon>Aphanomyces</taxon>
    </lineage>
</organism>
<dbReference type="SUPFAM" id="SSF53448">
    <property type="entry name" value="Nucleotide-diphospho-sugar transferases"/>
    <property type="match status" value="2"/>
</dbReference>
<accession>A0A3R7A387</accession>
<dbReference type="Proteomes" id="UP000285060">
    <property type="component" value="Unassembled WGS sequence"/>
</dbReference>
<dbReference type="PANTHER" id="PTHR32385:SF23">
    <property type="entry name" value="NUCLEOTIDE-DIPHOSPHO-SUGAR TRANSFERASE"/>
    <property type="match status" value="1"/>
</dbReference>
<keyword evidence="3" id="KW-0732">Signal</keyword>
<dbReference type="VEuPathDB" id="FungiDB:H310_11777"/>